<organism evidence="3">
    <name type="scientific">Micromonas pusilla (strain CCMP1545)</name>
    <name type="common">Picoplanktonic green alga</name>
    <dbReference type="NCBI Taxonomy" id="564608"/>
    <lineage>
        <taxon>Eukaryota</taxon>
        <taxon>Viridiplantae</taxon>
        <taxon>Chlorophyta</taxon>
        <taxon>Mamiellophyceae</taxon>
        <taxon>Mamiellales</taxon>
        <taxon>Mamiellaceae</taxon>
        <taxon>Micromonas</taxon>
    </lineage>
</organism>
<dbReference type="GeneID" id="9686656"/>
<keyword evidence="3" id="KW-1185">Reference proteome</keyword>
<name>C1MZH0_MICPC</name>
<evidence type="ECO:0000313" key="3">
    <source>
        <dbReference type="Proteomes" id="UP000001876"/>
    </source>
</evidence>
<dbReference type="EMBL" id="GG663743">
    <property type="protein sequence ID" value="EEH54867.1"/>
    <property type="molecule type" value="Genomic_DNA"/>
</dbReference>
<feature type="compositionally biased region" description="Gly residues" evidence="1">
    <location>
        <begin position="181"/>
        <end position="203"/>
    </location>
</feature>
<evidence type="ECO:0000313" key="2">
    <source>
        <dbReference type="EMBL" id="EEH54867.1"/>
    </source>
</evidence>
<dbReference type="RefSeq" id="XP_003061217.1">
    <property type="nucleotide sequence ID" value="XM_003061171.1"/>
</dbReference>
<protein>
    <submittedName>
        <fullName evidence="2">Predicted protein</fullName>
    </submittedName>
</protein>
<sequence length="203" mass="20531">MNSTPTFACIERHSETSVRGAGAARHAPADMMASGRRIDPTPSYRIGGISIRHPGGAGVGSSSSGSSVYAERPSQKLPPPRRAGALPDLANGRPSNHSRLPAINGATTRDRDRDRGGGDASSGTGGFDKSKYAVQAIPSFDGGRRRGVAPGFSFGGGGGDRDPFGATSPMRDATDKMAGLGVQGVGGRAGGRRVGGGGGGTWR</sequence>
<dbReference type="Proteomes" id="UP000001876">
    <property type="component" value="Unassembled WGS sequence"/>
</dbReference>
<gene>
    <name evidence="2" type="ORF">MICPUCDRAFT_60728</name>
</gene>
<accession>C1MZH0</accession>
<feature type="region of interest" description="Disordered" evidence="1">
    <location>
        <begin position="13"/>
        <end position="203"/>
    </location>
</feature>
<evidence type="ECO:0000256" key="1">
    <source>
        <dbReference type="SAM" id="MobiDB-lite"/>
    </source>
</evidence>
<proteinExistence type="predicted"/>
<dbReference type="KEGG" id="mpp:MICPUCDRAFT_60728"/>
<dbReference type="AlphaFoldDB" id="C1MZH0"/>
<feature type="compositionally biased region" description="Basic and acidic residues" evidence="1">
    <location>
        <begin position="108"/>
        <end position="117"/>
    </location>
</feature>
<reference evidence="2 3" key="1">
    <citation type="journal article" date="2009" name="Science">
        <title>Green evolution and dynamic adaptations revealed by genomes of the marine picoeukaryotes Micromonas.</title>
        <authorList>
            <person name="Worden A.Z."/>
            <person name="Lee J.H."/>
            <person name="Mock T."/>
            <person name="Rouze P."/>
            <person name="Simmons M.P."/>
            <person name="Aerts A.L."/>
            <person name="Allen A.E."/>
            <person name="Cuvelier M.L."/>
            <person name="Derelle E."/>
            <person name="Everett M.V."/>
            <person name="Foulon E."/>
            <person name="Grimwood J."/>
            <person name="Gundlach H."/>
            <person name="Henrissat B."/>
            <person name="Napoli C."/>
            <person name="McDonald S.M."/>
            <person name="Parker M.S."/>
            <person name="Rombauts S."/>
            <person name="Salamov A."/>
            <person name="Von Dassow P."/>
            <person name="Badger J.H."/>
            <person name="Coutinho P.M."/>
            <person name="Demir E."/>
            <person name="Dubchak I."/>
            <person name="Gentemann C."/>
            <person name="Eikrem W."/>
            <person name="Gready J.E."/>
            <person name="John U."/>
            <person name="Lanier W."/>
            <person name="Lindquist E.A."/>
            <person name="Lucas S."/>
            <person name="Mayer K.F."/>
            <person name="Moreau H."/>
            <person name="Not F."/>
            <person name="Otillar R."/>
            <person name="Panaud O."/>
            <person name="Pangilinan J."/>
            <person name="Paulsen I."/>
            <person name="Piegu B."/>
            <person name="Poliakov A."/>
            <person name="Robbens S."/>
            <person name="Schmutz J."/>
            <person name="Toulza E."/>
            <person name="Wyss T."/>
            <person name="Zelensky A."/>
            <person name="Zhou K."/>
            <person name="Armbrust E.V."/>
            <person name="Bhattacharya D."/>
            <person name="Goodenough U.W."/>
            <person name="Van de Peer Y."/>
            <person name="Grigoriev I.V."/>
        </authorList>
    </citation>
    <scope>NUCLEOTIDE SEQUENCE [LARGE SCALE GENOMIC DNA]</scope>
    <source>
        <strain evidence="2 3">CCMP1545</strain>
    </source>
</reference>